<dbReference type="PANTHER" id="PTHR37422">
    <property type="entry name" value="TEICHURONIC ACID BIOSYNTHESIS PROTEIN TUAE"/>
    <property type="match status" value="1"/>
</dbReference>
<keyword evidence="4" id="KW-0472">Membrane</keyword>
<evidence type="ECO:0000256" key="4">
    <source>
        <dbReference type="ARBA" id="ARBA00023136"/>
    </source>
</evidence>
<dbReference type="AlphaFoldDB" id="A0A0A7P9X2"/>
<evidence type="ECO:0000256" key="1">
    <source>
        <dbReference type="ARBA" id="ARBA00004141"/>
    </source>
</evidence>
<keyword evidence="3" id="KW-1133">Transmembrane helix</keyword>
<evidence type="ECO:0000256" key="2">
    <source>
        <dbReference type="ARBA" id="ARBA00022692"/>
    </source>
</evidence>
<comment type="subcellular location">
    <subcellularLocation>
        <location evidence="1">Membrane</location>
        <topology evidence="1">Multi-pass membrane protein</topology>
    </subcellularLocation>
</comment>
<protein>
    <submittedName>
        <fullName evidence="6">O-antigen polymerase</fullName>
    </submittedName>
</protein>
<dbReference type="Pfam" id="PF04932">
    <property type="entry name" value="Wzy_C"/>
    <property type="match status" value="1"/>
</dbReference>
<dbReference type="GO" id="GO:0016020">
    <property type="term" value="C:membrane"/>
    <property type="evidence" value="ECO:0007669"/>
    <property type="project" value="UniProtKB-SubCell"/>
</dbReference>
<dbReference type="EMBL" id="KJ669337">
    <property type="protein sequence ID" value="AJA01377.1"/>
    <property type="molecule type" value="Genomic_DNA"/>
</dbReference>
<keyword evidence="2" id="KW-0812">Transmembrane</keyword>
<evidence type="ECO:0000259" key="5">
    <source>
        <dbReference type="Pfam" id="PF04932"/>
    </source>
</evidence>
<dbReference type="InterPro" id="IPR007016">
    <property type="entry name" value="O-antigen_ligase-rel_domated"/>
</dbReference>
<dbReference type="PANTHER" id="PTHR37422:SF17">
    <property type="entry name" value="O-ANTIGEN LIGASE"/>
    <property type="match status" value="1"/>
</dbReference>
<accession>A0A0A7P9X2</accession>
<name>A0A0A7P9X2_STRSU</name>
<feature type="domain" description="O-antigen ligase-related" evidence="5">
    <location>
        <begin position="184"/>
        <end position="325"/>
    </location>
</feature>
<sequence>MKYRLKPFAAYFLLLFMFSLMTVNYSSVTIFRVNLFFLIVIFMFGYTILNIIYNRKIYLDGFFRIYLLFFLWSCLTKFWAVSDIYYSLGINTMSLTLIILFIFSNLIKSKEDIYHTIWAIAWAGVGMVLFYGFYFGFRTMIYIRLNNNITTVNANTYGLCAFFSAIGFLYMYMTNQKRLINLILMLSMLGISILSGSRKVLILFLIIILGTYLFTELKKSFHRFLNITIMIFVFYLLIQNNQFLYNTIGLRILETVNYLSEDGVASNTSTGIRSSMIELGMRLFRLKPWLGYGVMGSYIYNGNTYFHNNFVELLVNTGIVGTVIYYSGFFILLKHNIKAYLYSFNFETLFFLLLLISIIFMDYSLVSYNERIVLVWLILMFKMYKMGFLFEGGRI</sequence>
<evidence type="ECO:0000313" key="6">
    <source>
        <dbReference type="EMBL" id="AJA01377.1"/>
    </source>
</evidence>
<evidence type="ECO:0000256" key="3">
    <source>
        <dbReference type="ARBA" id="ARBA00022989"/>
    </source>
</evidence>
<dbReference type="RefSeq" id="WP_100664881.1">
    <property type="nucleotide sequence ID" value="NZ_CP024974.1"/>
</dbReference>
<gene>
    <name evidence="6" type="primary">chzM</name>
</gene>
<reference evidence="6" key="1">
    <citation type="journal article" date="2015" name="Appl. Environ. Microbiol.">
        <title>Novel Variant Serotype of Streptococcus suis Isolated from Piglets with Meningitis.</title>
        <authorList>
            <person name="Pan Z."/>
            <person name="Ma J."/>
            <person name="Dong W."/>
            <person name="Song W."/>
            <person name="Wang K."/>
            <person name="Lu C."/>
            <person name="Yao H."/>
        </authorList>
    </citation>
    <scope>NUCLEOTIDE SEQUENCE</scope>
    <source>
        <strain evidence="6">CZ130302</strain>
    </source>
</reference>
<dbReference type="InterPro" id="IPR051533">
    <property type="entry name" value="WaaL-like"/>
</dbReference>
<organism evidence="6">
    <name type="scientific">Streptococcus suis</name>
    <dbReference type="NCBI Taxonomy" id="1307"/>
    <lineage>
        <taxon>Bacteria</taxon>
        <taxon>Bacillati</taxon>
        <taxon>Bacillota</taxon>
        <taxon>Bacilli</taxon>
        <taxon>Lactobacillales</taxon>
        <taxon>Streptococcaceae</taxon>
        <taxon>Streptococcus</taxon>
    </lineage>
</organism>
<proteinExistence type="predicted"/>